<name>A0A8H6ZHU7_9AGAR</name>
<accession>A0A8H6ZHU7</accession>
<dbReference type="OrthoDB" id="2988745at2759"/>
<gene>
    <name evidence="1" type="ORF">MSAN_00472900</name>
</gene>
<keyword evidence="2" id="KW-1185">Reference proteome</keyword>
<organism evidence="1 2">
    <name type="scientific">Mycena sanguinolenta</name>
    <dbReference type="NCBI Taxonomy" id="230812"/>
    <lineage>
        <taxon>Eukaryota</taxon>
        <taxon>Fungi</taxon>
        <taxon>Dikarya</taxon>
        <taxon>Basidiomycota</taxon>
        <taxon>Agaricomycotina</taxon>
        <taxon>Agaricomycetes</taxon>
        <taxon>Agaricomycetidae</taxon>
        <taxon>Agaricales</taxon>
        <taxon>Marasmiineae</taxon>
        <taxon>Mycenaceae</taxon>
        <taxon>Mycena</taxon>
    </lineage>
</organism>
<proteinExistence type="predicted"/>
<reference evidence="1" key="1">
    <citation type="submission" date="2020-05" db="EMBL/GenBank/DDBJ databases">
        <title>Mycena genomes resolve the evolution of fungal bioluminescence.</title>
        <authorList>
            <person name="Tsai I.J."/>
        </authorList>
    </citation>
    <scope>NUCLEOTIDE SEQUENCE</scope>
    <source>
        <strain evidence="1">160909Yilan</strain>
    </source>
</reference>
<dbReference type="Proteomes" id="UP000623467">
    <property type="component" value="Unassembled WGS sequence"/>
</dbReference>
<evidence type="ECO:0000313" key="2">
    <source>
        <dbReference type="Proteomes" id="UP000623467"/>
    </source>
</evidence>
<comment type="caution">
    <text evidence="1">The sequence shown here is derived from an EMBL/GenBank/DDBJ whole genome shotgun (WGS) entry which is preliminary data.</text>
</comment>
<dbReference type="EMBL" id="JACAZH010000002">
    <property type="protein sequence ID" value="KAF7375830.1"/>
    <property type="molecule type" value="Genomic_DNA"/>
</dbReference>
<dbReference type="SUPFAM" id="SSF52047">
    <property type="entry name" value="RNI-like"/>
    <property type="match status" value="1"/>
</dbReference>
<protein>
    <recommendedName>
        <fullName evidence="3">F-box domain-containing protein</fullName>
    </recommendedName>
</protein>
<evidence type="ECO:0000313" key="1">
    <source>
        <dbReference type="EMBL" id="KAF7375830.1"/>
    </source>
</evidence>
<sequence length="529" mass="60456">MHKPFDYLHRVPAEIWTACWALCSLRQLRRISVVCHLFRSLSLPFLFRHQTLDLATVMDRARPDNWVDHFHHAHRMAVRLDCLAASSFPTLVRSWRVSLPSPQLRIWLSWRFRIKHLGLLDEMYDRVMTTFFTTFGLYRNISSLHIAIDFVDAALWETLRCLPLLETLHLYASGLDVGDPVIAASESRHDDRALPAASPWMLRRLHLADGHHLLTGFSAGELPHLMHLSIEYVDAIAPVVRFVEQCPRLESIGVHCLSRQSSPPWVIDVPLRSLPLLHTIVGPPCLVRSLAPNRRVHTVRVVSEKTASLDDLISLCTDISRSTVPVNTLALPPSTPTIEFLRRLILLHPDVRELCLGIVNPRHMEPLSVCHYHTGTPPKPECTVDERVPFFCDAEAFTCFSGQELSDDEAEDVPISIDDVVATEFRISSEPWLRHYIEDIIMWICDGLLHLPPNIESFRLELQYHTDLLLAQQHNALAALSGRYPLLREVQVGRSDTIWRREGSKEIWKAEGKFAVRIVRGRDRGSVED</sequence>
<evidence type="ECO:0008006" key="3">
    <source>
        <dbReference type="Google" id="ProtNLM"/>
    </source>
</evidence>
<dbReference type="AlphaFoldDB" id="A0A8H6ZHU7"/>